<name>D5EHZ6_CORAD</name>
<proteinExistence type="predicted"/>
<dbReference type="AlphaFoldDB" id="D5EHZ6"/>
<accession>D5EHZ6</accession>
<evidence type="ECO:0000313" key="1">
    <source>
        <dbReference type="EMBL" id="ADE56036.1"/>
    </source>
</evidence>
<organism evidence="1 2">
    <name type="scientific">Coraliomargarita akajimensis (strain DSM 45221 / IAM 15411 / JCM 23193 / KCTC 12865 / 04OKA010-24)</name>
    <dbReference type="NCBI Taxonomy" id="583355"/>
    <lineage>
        <taxon>Bacteria</taxon>
        <taxon>Pseudomonadati</taxon>
        <taxon>Verrucomicrobiota</taxon>
        <taxon>Opitutia</taxon>
        <taxon>Puniceicoccales</taxon>
        <taxon>Coraliomargaritaceae</taxon>
        <taxon>Coraliomargarita</taxon>
    </lineage>
</organism>
<dbReference type="HOGENOM" id="CLU_1447075_0_0_0"/>
<dbReference type="STRING" id="583355.Caka_3023"/>
<gene>
    <name evidence="1" type="ordered locus">Caka_3023</name>
</gene>
<dbReference type="EMBL" id="CP001998">
    <property type="protein sequence ID" value="ADE56036.1"/>
    <property type="molecule type" value="Genomic_DNA"/>
</dbReference>
<evidence type="ECO:0000313" key="2">
    <source>
        <dbReference type="Proteomes" id="UP000000925"/>
    </source>
</evidence>
<dbReference type="KEGG" id="caa:Caka_3023"/>
<protein>
    <submittedName>
        <fullName evidence="1">Uncharacterized protein</fullName>
    </submittedName>
</protein>
<dbReference type="RefSeq" id="WP_013044752.1">
    <property type="nucleotide sequence ID" value="NC_014008.1"/>
</dbReference>
<reference evidence="1 2" key="1">
    <citation type="journal article" date="2010" name="Stand. Genomic Sci.">
        <title>Complete genome sequence of Coraliomargarita akajimensis type strain (04OKA010-24).</title>
        <authorList>
            <person name="Mavromatis K."/>
            <person name="Abt B."/>
            <person name="Brambilla E."/>
            <person name="Lapidus A."/>
            <person name="Copeland A."/>
            <person name="Deshpande S."/>
            <person name="Nolan M."/>
            <person name="Lucas S."/>
            <person name="Tice H."/>
            <person name="Cheng J.F."/>
            <person name="Han C."/>
            <person name="Detter J.C."/>
            <person name="Woyke T."/>
            <person name="Goodwin L."/>
            <person name="Pitluck S."/>
            <person name="Held B."/>
            <person name="Brettin T."/>
            <person name="Tapia R."/>
            <person name="Ivanova N."/>
            <person name="Mikhailova N."/>
            <person name="Pati A."/>
            <person name="Liolios K."/>
            <person name="Chen A."/>
            <person name="Palaniappan K."/>
            <person name="Land M."/>
            <person name="Hauser L."/>
            <person name="Chang Y.J."/>
            <person name="Jeffries C.D."/>
            <person name="Rohde M."/>
            <person name="Goker M."/>
            <person name="Bristow J."/>
            <person name="Eisen J.A."/>
            <person name="Markowitz V."/>
            <person name="Hugenholtz P."/>
            <person name="Klenk H.P."/>
            <person name="Kyrpides N.C."/>
        </authorList>
    </citation>
    <scope>NUCLEOTIDE SEQUENCE [LARGE SCALE GENOMIC DNA]</scope>
    <source>
        <strain evidence="2">DSM 45221 / IAM 15411 / JCM 23193 / KCTC 12865</strain>
    </source>
</reference>
<keyword evidence="2" id="KW-1185">Reference proteome</keyword>
<dbReference type="eggNOG" id="ENOG502ZTB9">
    <property type="taxonomic scope" value="Bacteria"/>
</dbReference>
<dbReference type="Proteomes" id="UP000000925">
    <property type="component" value="Chromosome"/>
</dbReference>
<sequence>MIATHTFMDWQFKAIARKSAHSEIEFNPGDQVVCLIYKDRELDELGRCDVLADEVDSIRLPGPLLGRWVRVMKDPDQESESAQQVMASAEDFFWSLFEVEESDAEGSDSRDALKHLLALMLERKRVVRAVGRRQVHGLQTYVHVKRKVELQVPIVEISIELMQKIEQTLGDIIL</sequence>
<dbReference type="OrthoDB" id="195039at2"/>